<evidence type="ECO:0000313" key="4">
    <source>
        <dbReference type="Proteomes" id="UP000051074"/>
    </source>
</evidence>
<dbReference type="Gene3D" id="3.30.565.60">
    <property type="match status" value="1"/>
</dbReference>
<dbReference type="InterPro" id="IPR054760">
    <property type="entry name" value="DIP2311-like_C"/>
</dbReference>
<accession>A0A0R1LZF8</accession>
<evidence type="ECO:0000313" key="3">
    <source>
        <dbReference type="EMBL" id="KRL01020.1"/>
    </source>
</evidence>
<dbReference type="Gene3D" id="3.30.950.30">
    <property type="entry name" value="Schlafen, AAA domain"/>
    <property type="match status" value="1"/>
</dbReference>
<dbReference type="Gene3D" id="1.10.10.10">
    <property type="entry name" value="Winged helix-like DNA-binding domain superfamily/Winged helix DNA-binding domain"/>
    <property type="match status" value="1"/>
</dbReference>
<dbReference type="Proteomes" id="UP000051074">
    <property type="component" value="Unassembled WGS sequence"/>
</dbReference>
<organism evidence="3 4">
    <name type="scientific">Lactobacillus equicursoris DSM 19284 = JCM 14600 = CIP 110162</name>
    <dbReference type="NCBI Taxonomy" id="1293597"/>
    <lineage>
        <taxon>Bacteria</taxon>
        <taxon>Bacillati</taxon>
        <taxon>Bacillota</taxon>
        <taxon>Bacilli</taxon>
        <taxon>Lactobacillales</taxon>
        <taxon>Lactobacillaceae</taxon>
        <taxon>Lactobacillus</taxon>
    </lineage>
</organism>
<proteinExistence type="predicted"/>
<reference evidence="3 4" key="1">
    <citation type="journal article" date="2015" name="Genome Announc.">
        <title>Expanding the biotechnology potential of lactobacilli through comparative genomics of 213 strains and associated genera.</title>
        <authorList>
            <person name="Sun Z."/>
            <person name="Harris H.M."/>
            <person name="McCann A."/>
            <person name="Guo C."/>
            <person name="Argimon S."/>
            <person name="Zhang W."/>
            <person name="Yang X."/>
            <person name="Jeffery I.B."/>
            <person name="Cooney J.C."/>
            <person name="Kagawa T.F."/>
            <person name="Liu W."/>
            <person name="Song Y."/>
            <person name="Salvetti E."/>
            <person name="Wrobel A."/>
            <person name="Rasinkangas P."/>
            <person name="Parkhill J."/>
            <person name="Rea M.C."/>
            <person name="O'Sullivan O."/>
            <person name="Ritari J."/>
            <person name="Douillard F.P."/>
            <person name="Paul Ross R."/>
            <person name="Yang R."/>
            <person name="Briner A.E."/>
            <person name="Felis G.E."/>
            <person name="de Vos W.M."/>
            <person name="Barrangou R."/>
            <person name="Klaenhammer T.R."/>
            <person name="Caufield P.W."/>
            <person name="Cui Y."/>
            <person name="Zhang H."/>
            <person name="O'Toole P.W."/>
        </authorList>
    </citation>
    <scope>NUCLEOTIDE SEQUENCE [LARGE SCALE GENOMIC DNA]</scope>
    <source>
        <strain evidence="3 4">DSM 19284</strain>
    </source>
</reference>
<dbReference type="InterPro" id="IPR007421">
    <property type="entry name" value="Schlafen_AlbA_2_dom"/>
</dbReference>
<dbReference type="PANTHER" id="PTHR30595:SF6">
    <property type="entry name" value="SCHLAFEN ALBA-2 DOMAIN-CONTAINING PROTEIN"/>
    <property type="match status" value="1"/>
</dbReference>
<gene>
    <name evidence="3" type="ORF">FC20_GL001047</name>
</gene>
<evidence type="ECO:0000259" key="2">
    <source>
        <dbReference type="Pfam" id="PF22168"/>
    </source>
</evidence>
<dbReference type="PATRIC" id="fig|1293597.4.peg.1121"/>
<feature type="domain" description="Schlafen AlbA-2" evidence="1">
    <location>
        <begin position="5"/>
        <end position="110"/>
    </location>
</feature>
<dbReference type="InterPro" id="IPR036388">
    <property type="entry name" value="WH-like_DNA-bd_sf"/>
</dbReference>
<dbReference type="InterPro" id="IPR038461">
    <property type="entry name" value="Schlafen_AlbA_2_dom_sf"/>
</dbReference>
<dbReference type="PANTHER" id="PTHR30595">
    <property type="entry name" value="GLPR-RELATED TRANSCRIPTIONAL REPRESSOR"/>
    <property type="match status" value="1"/>
</dbReference>
<protein>
    <submittedName>
        <fullName evidence="3">Transcriptional regulator</fullName>
    </submittedName>
</protein>
<dbReference type="AlphaFoldDB" id="A0A0R1LZF8"/>
<dbReference type="EMBL" id="AZDU01000031">
    <property type="protein sequence ID" value="KRL01020.1"/>
    <property type="molecule type" value="Genomic_DNA"/>
</dbReference>
<dbReference type="Pfam" id="PF04326">
    <property type="entry name" value="SLFN_AlbA_2"/>
    <property type="match status" value="1"/>
</dbReference>
<evidence type="ECO:0000259" key="1">
    <source>
        <dbReference type="Pfam" id="PF04326"/>
    </source>
</evidence>
<comment type="caution">
    <text evidence="3">The sequence shown here is derived from an EMBL/GenBank/DDBJ whole genome shotgun (WGS) entry which is preliminary data.</text>
</comment>
<dbReference type="InterPro" id="IPR038475">
    <property type="entry name" value="RecG_C_sf"/>
</dbReference>
<sequence>MQMRETKNLEFKEKVSNTFLKTVSAYANYGTGKIIFGLTDSGKAVGINDPVATCLKIENTINDAIKPNPKYDLDIDSDKKLVVLTVHQGKFPPYFYKSKAYKRNDSSSIEVDPLELSELILKGNNRSYDSLPAPDQDLSFEFLKRTFQRDLGISDLTRDTLITLNLYEQGSGYTIAGELLADQNTFRGIDMVRFGSDINTMRERVIYEKESILREYEESITKYQQYYQYEQVVGAYRQKLELIPEDAFREALANALVHRNWAINAQIKVAMFDDRIEITSPGNLPQGLSKESYLNGEISVLRNPIIANIFFRLKIIEQFGTGIQRILTSYSDSTIQPQFSVSENSVKIILPIIQNEASLTGDLKLVYDSLQSIPLATSDLMQVTGFSRSKLVKLLNELIAQGYAVKLGRGRGTKYCRAQK</sequence>
<feature type="domain" description="Transcriptional regulator DIP2311-like C-terminal" evidence="2">
    <location>
        <begin position="375"/>
        <end position="415"/>
    </location>
</feature>
<dbReference type="Pfam" id="PF22168">
    <property type="entry name" value="DIP2311-like_C"/>
    <property type="match status" value="1"/>
</dbReference>
<name>A0A0R1LZF8_9LACO</name>
<dbReference type="Pfam" id="PF13749">
    <property type="entry name" value="HATPase_c_4"/>
    <property type="match status" value="1"/>
</dbReference>
<dbReference type="STRING" id="1293597.FC20_GL001047"/>
<keyword evidence="4" id="KW-1185">Reference proteome</keyword>
<dbReference type="eggNOG" id="COG2865">
    <property type="taxonomic scope" value="Bacteria"/>
</dbReference>